<feature type="transmembrane region" description="Helical" evidence="13">
    <location>
        <begin position="12"/>
        <end position="30"/>
    </location>
</feature>
<evidence type="ECO:0000256" key="10">
    <source>
        <dbReference type="ARBA" id="ARBA00023128"/>
    </source>
</evidence>
<sequence>MPQMAPMMWSTLMMFFIITLIIMMTINYFLTQPSPSHFKLTISTKSSIWKW</sequence>
<dbReference type="EMBL" id="KU562918">
    <property type="protein sequence ID" value="ANU83245.1"/>
    <property type="molecule type" value="Genomic_DNA"/>
</dbReference>
<protein>
    <recommendedName>
        <fullName evidence="12">ATP synthase complex subunit 8</fullName>
    </recommendedName>
</protein>
<dbReference type="InterPro" id="IPR001421">
    <property type="entry name" value="ATP8_metazoa"/>
</dbReference>
<comment type="subunit">
    <text evidence="3">F-type ATPases have 2 components, CF(1) - the catalytic core - and CF(0) - the membrane proton channel.</text>
</comment>
<keyword evidence="11 13" id="KW-0472">Membrane</keyword>
<keyword evidence="7 12" id="KW-0375">Hydrogen ion transport</keyword>
<dbReference type="RefSeq" id="YP_009271105.1">
    <property type="nucleotide sequence ID" value="NC_030762.1"/>
</dbReference>
<dbReference type="GO" id="GO:0015986">
    <property type="term" value="P:proton motive force-driven ATP synthesis"/>
    <property type="evidence" value="ECO:0007669"/>
    <property type="project" value="InterPro"/>
</dbReference>
<keyword evidence="9 12" id="KW-0406">Ion transport</keyword>
<evidence type="ECO:0000256" key="3">
    <source>
        <dbReference type="ARBA" id="ARBA00011291"/>
    </source>
</evidence>
<geneLocation type="mitochondrion" evidence="14"/>
<evidence type="ECO:0000256" key="11">
    <source>
        <dbReference type="ARBA" id="ARBA00023136"/>
    </source>
</evidence>
<keyword evidence="5 12" id="KW-0138">CF(0)</keyword>
<evidence type="ECO:0000256" key="6">
    <source>
        <dbReference type="ARBA" id="ARBA00022692"/>
    </source>
</evidence>
<dbReference type="Pfam" id="PF00895">
    <property type="entry name" value="ATP-synt_8"/>
    <property type="match status" value="1"/>
</dbReference>
<dbReference type="GeneID" id="28481290"/>
<evidence type="ECO:0000256" key="9">
    <source>
        <dbReference type="ARBA" id="ARBA00023065"/>
    </source>
</evidence>
<gene>
    <name evidence="14" type="primary">ATP8</name>
</gene>
<evidence type="ECO:0000256" key="12">
    <source>
        <dbReference type="RuleBase" id="RU003661"/>
    </source>
</evidence>
<accession>A0A1B1SHM4</accession>
<evidence type="ECO:0000256" key="5">
    <source>
        <dbReference type="ARBA" id="ARBA00022547"/>
    </source>
</evidence>
<comment type="similarity">
    <text evidence="2 12">Belongs to the ATPase protein 8 family.</text>
</comment>
<proteinExistence type="inferred from homology"/>
<dbReference type="GO" id="GO:0015078">
    <property type="term" value="F:proton transmembrane transporter activity"/>
    <property type="evidence" value="ECO:0007669"/>
    <property type="project" value="InterPro"/>
</dbReference>
<keyword evidence="8 13" id="KW-1133">Transmembrane helix</keyword>
<dbReference type="GO" id="GO:0045259">
    <property type="term" value="C:proton-transporting ATP synthase complex"/>
    <property type="evidence" value="ECO:0007669"/>
    <property type="project" value="UniProtKB-KW"/>
</dbReference>
<keyword evidence="6 12" id="KW-0812">Transmembrane</keyword>
<comment type="subcellular location">
    <subcellularLocation>
        <location evidence="1 12">Mitochondrion membrane</location>
        <topology evidence="1 12">Single-pass membrane protein</topology>
    </subcellularLocation>
</comment>
<evidence type="ECO:0000256" key="13">
    <source>
        <dbReference type="SAM" id="Phobius"/>
    </source>
</evidence>
<organism evidence="14">
    <name type="scientific">Velarifictorus hemelytrus</name>
    <dbReference type="NCBI Taxonomy" id="1874760"/>
    <lineage>
        <taxon>Eukaryota</taxon>
        <taxon>Metazoa</taxon>
        <taxon>Ecdysozoa</taxon>
        <taxon>Arthropoda</taxon>
        <taxon>Hexapoda</taxon>
        <taxon>Insecta</taxon>
        <taxon>Pterygota</taxon>
        <taxon>Neoptera</taxon>
        <taxon>Polyneoptera</taxon>
        <taxon>Orthoptera</taxon>
        <taxon>Ensifera</taxon>
        <taxon>Gryllidea</taxon>
        <taxon>Grylloidea</taxon>
        <taxon>Gryllidae</taxon>
        <taxon>Gryllinae</taxon>
        <taxon>Velarifictorus</taxon>
    </lineage>
</organism>
<dbReference type="AlphaFoldDB" id="A0A1B1SHM4"/>
<reference evidence="14" key="1">
    <citation type="journal article" date="2016" name="Zootaxa">
        <title>Complete mitochondrial genomes of three crickets (Orthoptera: Gryllidae) and comparative analyses within Ensifera mitogenomes.</title>
        <authorList>
            <person name="Yang J."/>
            <person name="Ren Q."/>
            <person name="Huang Y."/>
        </authorList>
    </citation>
    <scope>NUCLEOTIDE SEQUENCE</scope>
</reference>
<name>A0A1B1SHM4_9ORTH</name>
<dbReference type="CTD" id="4509"/>
<keyword evidence="4 12" id="KW-0813">Transport</keyword>
<evidence type="ECO:0000256" key="7">
    <source>
        <dbReference type="ARBA" id="ARBA00022781"/>
    </source>
</evidence>
<evidence type="ECO:0000256" key="2">
    <source>
        <dbReference type="ARBA" id="ARBA00008892"/>
    </source>
</evidence>
<evidence type="ECO:0000256" key="4">
    <source>
        <dbReference type="ARBA" id="ARBA00022448"/>
    </source>
</evidence>
<evidence type="ECO:0000313" key="14">
    <source>
        <dbReference type="EMBL" id="ANU83245.1"/>
    </source>
</evidence>
<evidence type="ECO:0000256" key="8">
    <source>
        <dbReference type="ARBA" id="ARBA00022989"/>
    </source>
</evidence>
<dbReference type="GO" id="GO:0031966">
    <property type="term" value="C:mitochondrial membrane"/>
    <property type="evidence" value="ECO:0007669"/>
    <property type="project" value="UniProtKB-SubCell"/>
</dbReference>
<evidence type="ECO:0000256" key="1">
    <source>
        <dbReference type="ARBA" id="ARBA00004304"/>
    </source>
</evidence>
<keyword evidence="10 12" id="KW-0496">Mitochondrion</keyword>